<protein>
    <submittedName>
        <fullName evidence="1">Uncharacterized protein</fullName>
    </submittedName>
</protein>
<sequence>MSKTVKYQKARIRTVSASGGVEWIAVLPKDITDTPTKGDLLCVGCPALMKHTSSFTRRTGTEVPAYLSLYPHAEHAPDCTLNIETLHKALQNTAPDTIAIEDKILYLHLPDEERLANRQSTRRRLDHRGSQDRWTATLNSAAAIARFLTQYDDPGDLLNRIMIRYRDHRGGISVMFWADFCFPARSPHALKHLRRLQRDGDKTPPVAVIFPAKEPTLTNTVRTMRVDTFTRPLPEKPDHKLFLSISEPLNPDRNHLTHLTAGTVLALGHATYFDWSAKPVTELCITIDHRWQLAAL</sequence>
<name>A0AAU7VZH0_9MICO</name>
<proteinExistence type="predicted"/>
<dbReference type="RefSeq" id="WP_350352822.1">
    <property type="nucleotide sequence ID" value="NZ_CP158357.1"/>
</dbReference>
<dbReference type="EMBL" id="CP158357">
    <property type="protein sequence ID" value="XBX79914.1"/>
    <property type="molecule type" value="Genomic_DNA"/>
</dbReference>
<gene>
    <name evidence="1" type="ORF">ABS642_07485</name>
</gene>
<organism evidence="1">
    <name type="scientific">Microbacterium sp. A8/3-1</name>
    <dbReference type="NCBI Taxonomy" id="3160749"/>
    <lineage>
        <taxon>Bacteria</taxon>
        <taxon>Bacillati</taxon>
        <taxon>Actinomycetota</taxon>
        <taxon>Actinomycetes</taxon>
        <taxon>Micrococcales</taxon>
        <taxon>Microbacteriaceae</taxon>
        <taxon>Microbacterium</taxon>
    </lineage>
</organism>
<reference evidence="1" key="1">
    <citation type="submission" date="2024-06" db="EMBL/GenBank/DDBJ databases">
        <title>Draft genome sequence of Microbacterium sp. strain A8/3-1, isolated from Oxytropis tragacanthoides Fisch. ex DC. Root nodules in the Altai region of Russia.</title>
        <authorList>
            <person name="Sazanova A."/>
            <person name="Guro P."/>
            <person name="Kuznetsova I."/>
            <person name="Belimov A."/>
            <person name="Safronova V."/>
        </authorList>
    </citation>
    <scope>NUCLEOTIDE SEQUENCE</scope>
    <source>
        <strain evidence="1">A8/3-1</strain>
    </source>
</reference>
<accession>A0AAU7VZH0</accession>
<dbReference type="AlphaFoldDB" id="A0AAU7VZH0"/>
<evidence type="ECO:0000313" key="1">
    <source>
        <dbReference type="EMBL" id="XBX79914.1"/>
    </source>
</evidence>